<comment type="caution">
    <text evidence="2">The sequence shown here is derived from an EMBL/GenBank/DDBJ whole genome shotgun (WGS) entry which is preliminary data.</text>
</comment>
<protein>
    <submittedName>
        <fullName evidence="2">NAD-dependent epimerase/dehydratase family protein</fullName>
    </submittedName>
</protein>
<dbReference type="EMBL" id="JBBKXZ010000002">
    <property type="protein sequence ID" value="MFD3394318.1"/>
    <property type="molecule type" value="Genomic_DNA"/>
</dbReference>
<dbReference type="InterPro" id="IPR001509">
    <property type="entry name" value="Epimerase_deHydtase"/>
</dbReference>
<proteinExistence type="predicted"/>
<sequence>MSDKKRVLLTGSSGFLGKYIRDEYISEELEILNRISPGDHILDLSQNVPKFSHRFDLVIHNAGLAHTAFGNFFEVNVQGTRNLLKGLSKSPPNYFVFISSVSVYGRIEGEYLSEKCPVLATDEYGMSKIQAEAEIMEWCQYHQVCCTILRLPLVVGPKPPGNLGSMVYAIKRGFYVNVSGGQAKKSMVLAGDVAKFILPASRIGGIFHLTDGEHPTFYQLSHVIARQLNRKGICSIPFVLAMLMARIGDLFGTNAPLNSDKLIKITSNLTFDDSLAREKFGWTPRSVLENFKI</sequence>
<gene>
    <name evidence="2" type="ORF">U0R10_06775</name>
</gene>
<dbReference type="InterPro" id="IPR050177">
    <property type="entry name" value="Lipid_A_modif_metabolic_enz"/>
</dbReference>
<dbReference type="PANTHER" id="PTHR43245">
    <property type="entry name" value="BIFUNCTIONAL POLYMYXIN RESISTANCE PROTEIN ARNA"/>
    <property type="match status" value="1"/>
</dbReference>
<dbReference type="PANTHER" id="PTHR43245:SF58">
    <property type="entry name" value="BLL5923 PROTEIN"/>
    <property type="match status" value="1"/>
</dbReference>
<keyword evidence="3" id="KW-1185">Reference proteome</keyword>
<dbReference type="SUPFAM" id="SSF51735">
    <property type="entry name" value="NAD(P)-binding Rossmann-fold domains"/>
    <property type="match status" value="1"/>
</dbReference>
<dbReference type="InterPro" id="IPR036291">
    <property type="entry name" value="NAD(P)-bd_dom_sf"/>
</dbReference>
<dbReference type="Proteomes" id="UP001598138">
    <property type="component" value="Unassembled WGS sequence"/>
</dbReference>
<reference evidence="2 3" key="1">
    <citation type="submission" date="2024-03" db="EMBL/GenBank/DDBJ databases">
        <title>Aquirufa genome sequencing.</title>
        <authorList>
            <person name="Pitt A."/>
            <person name="Hahn M.W."/>
        </authorList>
    </citation>
    <scope>NUCLEOTIDE SEQUENCE [LARGE SCALE GENOMIC DNA]</scope>
    <source>
        <strain evidence="2 3">OSTEICH-129V</strain>
    </source>
</reference>
<dbReference type="Gene3D" id="3.40.50.720">
    <property type="entry name" value="NAD(P)-binding Rossmann-like Domain"/>
    <property type="match status" value="1"/>
</dbReference>
<feature type="domain" description="NAD-dependent epimerase/dehydratase" evidence="1">
    <location>
        <begin position="7"/>
        <end position="198"/>
    </location>
</feature>
<evidence type="ECO:0000313" key="2">
    <source>
        <dbReference type="EMBL" id="MFD3394318.1"/>
    </source>
</evidence>
<accession>A0ABW6DEP8</accession>
<evidence type="ECO:0000259" key="1">
    <source>
        <dbReference type="Pfam" id="PF01370"/>
    </source>
</evidence>
<dbReference type="RefSeq" id="WP_377983200.1">
    <property type="nucleotide sequence ID" value="NZ_JBBKXZ010000002.1"/>
</dbReference>
<name>A0ABW6DEP8_9BACT</name>
<evidence type="ECO:0000313" key="3">
    <source>
        <dbReference type="Proteomes" id="UP001598138"/>
    </source>
</evidence>
<dbReference type="Pfam" id="PF01370">
    <property type="entry name" value="Epimerase"/>
    <property type="match status" value="1"/>
</dbReference>
<organism evidence="2 3">
    <name type="scientific">Aquirufa avitistagni</name>
    <dbReference type="NCBI Taxonomy" id="3104728"/>
    <lineage>
        <taxon>Bacteria</taxon>
        <taxon>Pseudomonadati</taxon>
        <taxon>Bacteroidota</taxon>
        <taxon>Cytophagia</taxon>
        <taxon>Cytophagales</taxon>
        <taxon>Flectobacillaceae</taxon>
        <taxon>Aquirufa</taxon>
    </lineage>
</organism>